<feature type="region of interest" description="Disordered" evidence="1">
    <location>
        <begin position="1"/>
        <end position="112"/>
    </location>
</feature>
<keyword evidence="3" id="KW-1185">Reference proteome</keyword>
<evidence type="ECO:0000313" key="3">
    <source>
        <dbReference type="Proteomes" id="UP000821866"/>
    </source>
</evidence>
<feature type="compositionally biased region" description="Low complexity" evidence="1">
    <location>
        <begin position="1"/>
        <end position="21"/>
    </location>
</feature>
<proteinExistence type="predicted"/>
<evidence type="ECO:0008006" key="4">
    <source>
        <dbReference type="Google" id="ProtNLM"/>
    </source>
</evidence>
<dbReference type="Proteomes" id="UP000821866">
    <property type="component" value="Chromosome 11"/>
</dbReference>
<comment type="caution">
    <text evidence="2">The sequence shown here is derived from an EMBL/GenBank/DDBJ whole genome shotgun (WGS) entry which is preliminary data.</text>
</comment>
<reference evidence="2" key="2">
    <citation type="submission" date="2021-09" db="EMBL/GenBank/DDBJ databases">
        <authorList>
            <person name="Jia N."/>
            <person name="Wang J."/>
            <person name="Shi W."/>
            <person name="Du L."/>
            <person name="Sun Y."/>
            <person name="Zhan W."/>
            <person name="Jiang J."/>
            <person name="Wang Q."/>
            <person name="Zhang B."/>
            <person name="Ji P."/>
            <person name="Sakyi L.B."/>
            <person name="Cui X."/>
            <person name="Yuan T."/>
            <person name="Jiang B."/>
            <person name="Yang W."/>
            <person name="Lam T.T.-Y."/>
            <person name="Chang Q."/>
            <person name="Ding S."/>
            <person name="Wang X."/>
            <person name="Zhu J."/>
            <person name="Ruan X."/>
            <person name="Zhao L."/>
            <person name="Wei J."/>
            <person name="Que T."/>
            <person name="Du C."/>
            <person name="Cheng J."/>
            <person name="Dai P."/>
            <person name="Han X."/>
            <person name="Huang E."/>
            <person name="Gao Y."/>
            <person name="Liu J."/>
            <person name="Shao H."/>
            <person name="Ye R."/>
            <person name="Li L."/>
            <person name="Wei W."/>
            <person name="Wang X."/>
            <person name="Wang C."/>
            <person name="Huo Q."/>
            <person name="Li W."/>
            <person name="Guo W."/>
            <person name="Chen H."/>
            <person name="Chen S."/>
            <person name="Zhou L."/>
            <person name="Zhou L."/>
            <person name="Ni X."/>
            <person name="Tian J."/>
            <person name="Zhou Y."/>
            <person name="Sheng Y."/>
            <person name="Liu T."/>
            <person name="Pan Y."/>
            <person name="Xia L."/>
            <person name="Li J."/>
            <person name="Zhao F."/>
            <person name="Cao W."/>
        </authorList>
    </citation>
    <scope>NUCLEOTIDE SEQUENCE</scope>
    <source>
        <strain evidence="2">Rmic-2018</strain>
        <tissue evidence="2">Larvae</tissue>
    </source>
</reference>
<evidence type="ECO:0000256" key="1">
    <source>
        <dbReference type="SAM" id="MobiDB-lite"/>
    </source>
</evidence>
<feature type="compositionally biased region" description="Polar residues" evidence="1">
    <location>
        <begin position="32"/>
        <end position="41"/>
    </location>
</feature>
<accession>A0A9J6ENH2</accession>
<dbReference type="VEuPathDB" id="VectorBase:LOC119181606"/>
<protein>
    <recommendedName>
        <fullName evidence="4">BZIP domain-containing protein</fullName>
    </recommendedName>
</protein>
<sequence>MQDSDNSSASLVPLSSSNHSAMVGRVPPVGSSPRSVDSDVNSIGEGSVRVTADRPPQLQQPRSRCDEPNPRKRTATLDTDSLHESHSAQVRILQPPPPADVSDPEESKLEERRRKNRIVQAMLHQRRLDRTARLQAQVDALERRCATLRAELLARHHRMVRLWQHVMARVGTWMTYMKRPPGK</sequence>
<dbReference type="EMBL" id="JABSTU010000003">
    <property type="protein sequence ID" value="KAH8035946.1"/>
    <property type="molecule type" value="Genomic_DNA"/>
</dbReference>
<gene>
    <name evidence="2" type="ORF">HPB51_013487</name>
</gene>
<organism evidence="2 3">
    <name type="scientific">Rhipicephalus microplus</name>
    <name type="common">Cattle tick</name>
    <name type="synonym">Boophilus microplus</name>
    <dbReference type="NCBI Taxonomy" id="6941"/>
    <lineage>
        <taxon>Eukaryota</taxon>
        <taxon>Metazoa</taxon>
        <taxon>Ecdysozoa</taxon>
        <taxon>Arthropoda</taxon>
        <taxon>Chelicerata</taxon>
        <taxon>Arachnida</taxon>
        <taxon>Acari</taxon>
        <taxon>Parasitiformes</taxon>
        <taxon>Ixodida</taxon>
        <taxon>Ixodoidea</taxon>
        <taxon>Ixodidae</taxon>
        <taxon>Rhipicephalinae</taxon>
        <taxon>Rhipicephalus</taxon>
        <taxon>Boophilus</taxon>
    </lineage>
</organism>
<dbReference type="AlphaFoldDB" id="A0A9J6ENH2"/>
<name>A0A9J6ENH2_RHIMP</name>
<reference evidence="2" key="1">
    <citation type="journal article" date="2020" name="Cell">
        <title>Large-Scale Comparative Analyses of Tick Genomes Elucidate Their Genetic Diversity and Vector Capacities.</title>
        <authorList>
            <consortium name="Tick Genome and Microbiome Consortium (TIGMIC)"/>
            <person name="Jia N."/>
            <person name="Wang J."/>
            <person name="Shi W."/>
            <person name="Du L."/>
            <person name="Sun Y."/>
            <person name="Zhan W."/>
            <person name="Jiang J.F."/>
            <person name="Wang Q."/>
            <person name="Zhang B."/>
            <person name="Ji P."/>
            <person name="Bell-Sakyi L."/>
            <person name="Cui X.M."/>
            <person name="Yuan T.T."/>
            <person name="Jiang B.G."/>
            <person name="Yang W.F."/>
            <person name="Lam T.T."/>
            <person name="Chang Q.C."/>
            <person name="Ding S.J."/>
            <person name="Wang X.J."/>
            <person name="Zhu J.G."/>
            <person name="Ruan X.D."/>
            <person name="Zhao L."/>
            <person name="Wei J.T."/>
            <person name="Ye R.Z."/>
            <person name="Que T.C."/>
            <person name="Du C.H."/>
            <person name="Zhou Y.H."/>
            <person name="Cheng J.X."/>
            <person name="Dai P.F."/>
            <person name="Guo W.B."/>
            <person name="Han X.H."/>
            <person name="Huang E.J."/>
            <person name="Li L.F."/>
            <person name="Wei W."/>
            <person name="Gao Y.C."/>
            <person name="Liu J.Z."/>
            <person name="Shao H.Z."/>
            <person name="Wang X."/>
            <person name="Wang C.C."/>
            <person name="Yang T.C."/>
            <person name="Huo Q.B."/>
            <person name="Li W."/>
            <person name="Chen H.Y."/>
            <person name="Chen S.E."/>
            <person name="Zhou L.G."/>
            <person name="Ni X.B."/>
            <person name="Tian J.H."/>
            <person name="Sheng Y."/>
            <person name="Liu T."/>
            <person name="Pan Y.S."/>
            <person name="Xia L.Y."/>
            <person name="Li J."/>
            <person name="Zhao F."/>
            <person name="Cao W.C."/>
        </authorList>
    </citation>
    <scope>NUCLEOTIDE SEQUENCE</scope>
    <source>
        <strain evidence="2">Rmic-2018</strain>
    </source>
</reference>
<evidence type="ECO:0000313" key="2">
    <source>
        <dbReference type="EMBL" id="KAH8035946.1"/>
    </source>
</evidence>